<accession>A0A1U7H334</accession>
<organism evidence="2 3">
    <name type="scientific">Fischerella major NIES-592</name>
    <dbReference type="NCBI Taxonomy" id="210994"/>
    <lineage>
        <taxon>Bacteria</taxon>
        <taxon>Bacillati</taxon>
        <taxon>Cyanobacteriota</taxon>
        <taxon>Cyanophyceae</taxon>
        <taxon>Nostocales</taxon>
        <taxon>Hapalosiphonaceae</taxon>
        <taxon>Fischerella</taxon>
    </lineage>
</organism>
<feature type="domain" description="Beta-lactamase hydrolase-like protein phosphatase-like" evidence="1">
    <location>
        <begin position="5"/>
        <end position="99"/>
    </location>
</feature>
<evidence type="ECO:0000313" key="2">
    <source>
        <dbReference type="EMBL" id="OKH15498.1"/>
    </source>
</evidence>
<dbReference type="RefSeq" id="WP_062243224.1">
    <property type="nucleotide sequence ID" value="NZ_MRCA01000002.1"/>
</dbReference>
<dbReference type="SUPFAM" id="SSF52799">
    <property type="entry name" value="(Phosphotyrosine protein) phosphatases II"/>
    <property type="match status" value="1"/>
</dbReference>
<dbReference type="AlphaFoldDB" id="A0A1U7H334"/>
<evidence type="ECO:0000313" key="3">
    <source>
        <dbReference type="Proteomes" id="UP000186391"/>
    </source>
</evidence>
<comment type="caution">
    <text evidence="2">The sequence shown here is derived from an EMBL/GenBank/DDBJ whole genome shotgun (WGS) entry which is preliminary data.</text>
</comment>
<protein>
    <submittedName>
        <fullName evidence="2">Phosphatase</fullName>
    </submittedName>
</protein>
<evidence type="ECO:0000259" key="1">
    <source>
        <dbReference type="Pfam" id="PF04273"/>
    </source>
</evidence>
<sequence>MENVKKINNELTVAGQVTPEQLQQAVNEGYKSVLNLRAPDEQGFLSDEQQQAQALGLHYVNIPVKPNEISDELTTEVLEQIDRLPKPALIHCASSMRAGLMAFMNVATRQGMTPEQVFEKAAAAGFDCSANPQMKQFLEHYVSNHAKAN</sequence>
<dbReference type="GO" id="GO:0016787">
    <property type="term" value="F:hydrolase activity"/>
    <property type="evidence" value="ECO:0007669"/>
    <property type="project" value="InterPro"/>
</dbReference>
<dbReference type="InterPro" id="IPR029021">
    <property type="entry name" value="Prot-tyrosine_phosphatase-like"/>
</dbReference>
<gene>
    <name evidence="2" type="ORF">NIES592_05230</name>
</gene>
<dbReference type="Gene3D" id="3.90.190.10">
    <property type="entry name" value="Protein tyrosine phosphatase superfamily"/>
    <property type="match status" value="1"/>
</dbReference>
<dbReference type="Proteomes" id="UP000186391">
    <property type="component" value="Unassembled WGS sequence"/>
</dbReference>
<dbReference type="OrthoDB" id="531258at2"/>
<reference evidence="2 3" key="1">
    <citation type="submission" date="2016-11" db="EMBL/GenBank/DDBJ databases">
        <title>Draft Genome Sequences of Nine Cyanobacterial Strains from Diverse Habitats.</title>
        <authorList>
            <person name="Zhu T."/>
            <person name="Hou S."/>
            <person name="Lu X."/>
            <person name="Hess W.R."/>
        </authorList>
    </citation>
    <scope>NUCLEOTIDE SEQUENCE [LARGE SCALE GENOMIC DNA]</scope>
    <source>
        <strain evidence="2 3">NIES-592</strain>
    </source>
</reference>
<dbReference type="EMBL" id="MRCA01000002">
    <property type="protein sequence ID" value="OKH15498.1"/>
    <property type="molecule type" value="Genomic_DNA"/>
</dbReference>
<dbReference type="CDD" id="cd14503">
    <property type="entry name" value="PTP-bact"/>
    <property type="match status" value="1"/>
</dbReference>
<dbReference type="Pfam" id="PF04273">
    <property type="entry name" value="BLH_phosphatase"/>
    <property type="match status" value="1"/>
</dbReference>
<keyword evidence="3" id="KW-1185">Reference proteome</keyword>
<proteinExistence type="predicted"/>
<dbReference type="InterPro" id="IPR005939">
    <property type="entry name" value="BLH_phosphatase-like"/>
</dbReference>
<name>A0A1U7H334_9CYAN</name>